<reference evidence="1 2" key="1">
    <citation type="submission" date="2019-09" db="EMBL/GenBank/DDBJ databases">
        <title>Taxonomic organization of the family Brucellaceae based on a phylogenomic approach.</title>
        <authorList>
            <person name="Leclercq S."/>
            <person name="Cloeckaert A."/>
            <person name="Zygmunt M.S."/>
        </authorList>
    </citation>
    <scope>NUCLEOTIDE SEQUENCE [LARGE SCALE GENOMIC DNA]</scope>
    <source>
        <strain evidence="1 2">TA93</strain>
    </source>
</reference>
<name>A0A7V7VS23_9HYPH</name>
<evidence type="ECO:0000313" key="1">
    <source>
        <dbReference type="EMBL" id="KAB2655941.1"/>
    </source>
</evidence>
<dbReference type="Proteomes" id="UP000460650">
    <property type="component" value="Unassembled WGS sequence"/>
</dbReference>
<dbReference type="EMBL" id="WBVY01000004">
    <property type="protein sequence ID" value="KAB2655941.1"/>
    <property type="molecule type" value="Genomic_DNA"/>
</dbReference>
<protein>
    <submittedName>
        <fullName evidence="1">Uncharacterized protein</fullName>
    </submittedName>
</protein>
<gene>
    <name evidence="1" type="ORF">F9K94_15555</name>
</gene>
<organism evidence="1 2">
    <name type="scientific">Brucella tritici</name>
    <dbReference type="NCBI Taxonomy" id="94626"/>
    <lineage>
        <taxon>Bacteria</taxon>
        <taxon>Pseudomonadati</taxon>
        <taxon>Pseudomonadota</taxon>
        <taxon>Alphaproteobacteria</taxon>
        <taxon>Hyphomicrobiales</taxon>
        <taxon>Brucellaceae</taxon>
        <taxon>Brucella/Ochrobactrum group</taxon>
        <taxon>Brucella</taxon>
    </lineage>
</organism>
<accession>A0A7V7VS23</accession>
<evidence type="ECO:0000313" key="2">
    <source>
        <dbReference type="Proteomes" id="UP000460650"/>
    </source>
</evidence>
<sequence length="78" mass="8526">MKQPDYEGFALALCQFAFNGSDADGGTIQELGLEYGVLRTEKFNPTRHKNVANAEYFEPGDLVYCFVGSGRQALKGSS</sequence>
<comment type="caution">
    <text evidence="1">The sequence shown here is derived from an EMBL/GenBank/DDBJ whole genome shotgun (WGS) entry which is preliminary data.</text>
</comment>
<dbReference type="AlphaFoldDB" id="A0A7V7VS23"/>
<dbReference type="RefSeq" id="WP_151646755.1">
    <property type="nucleotide sequence ID" value="NZ_WBVY01000004.1"/>
</dbReference>
<proteinExistence type="predicted"/>